<keyword evidence="5 6" id="KW-0472">Membrane</keyword>
<evidence type="ECO:0000256" key="7">
    <source>
        <dbReference type="SAM" id="MobiDB-lite"/>
    </source>
</evidence>
<evidence type="ECO:0000256" key="3">
    <source>
        <dbReference type="ARBA" id="ARBA00022692"/>
    </source>
</evidence>
<keyword evidence="9" id="KW-1185">Reference proteome</keyword>
<evidence type="ECO:0000313" key="9">
    <source>
        <dbReference type="Proteomes" id="UP000398389"/>
    </source>
</evidence>
<evidence type="ECO:0000256" key="2">
    <source>
        <dbReference type="ARBA" id="ARBA00006824"/>
    </source>
</evidence>
<dbReference type="GO" id="GO:0005778">
    <property type="term" value="C:peroxisomal membrane"/>
    <property type="evidence" value="ECO:0007669"/>
    <property type="project" value="TreeGrafter"/>
</dbReference>
<keyword evidence="4 6" id="KW-1133">Transmembrane helix</keyword>
<dbReference type="InterPro" id="IPR007248">
    <property type="entry name" value="Mpv17_PMP22"/>
</dbReference>
<protein>
    <recommendedName>
        <fullName evidence="10">Peroxisomal membrane protein PMP22</fullName>
    </recommendedName>
</protein>
<dbReference type="EMBL" id="CABVLU010000002">
    <property type="protein sequence ID" value="VVT50344.1"/>
    <property type="molecule type" value="Genomic_DNA"/>
</dbReference>
<dbReference type="PANTHER" id="PTHR11266">
    <property type="entry name" value="PEROXISOMAL MEMBRANE PROTEIN 2, PXMP2 MPV17"/>
    <property type="match status" value="1"/>
</dbReference>
<dbReference type="RefSeq" id="XP_031853325.1">
    <property type="nucleotide sequence ID" value="XM_031997434.1"/>
</dbReference>
<dbReference type="Proteomes" id="UP000398389">
    <property type="component" value="Unassembled WGS sequence"/>
</dbReference>
<comment type="similarity">
    <text evidence="2 6">Belongs to the peroxisomal membrane protein PXMP2/4 family.</text>
</comment>
<feature type="transmembrane region" description="Helical" evidence="6">
    <location>
        <begin position="181"/>
        <end position="201"/>
    </location>
</feature>
<evidence type="ECO:0000256" key="4">
    <source>
        <dbReference type="ARBA" id="ARBA00022989"/>
    </source>
</evidence>
<evidence type="ECO:0000256" key="5">
    <source>
        <dbReference type="ARBA" id="ARBA00023136"/>
    </source>
</evidence>
<evidence type="ECO:0000256" key="6">
    <source>
        <dbReference type="RuleBase" id="RU363053"/>
    </source>
</evidence>
<proteinExistence type="inferred from homology"/>
<organism evidence="8 9">
    <name type="scientific">Magnusiomyces paraingens</name>
    <dbReference type="NCBI Taxonomy" id="2606893"/>
    <lineage>
        <taxon>Eukaryota</taxon>
        <taxon>Fungi</taxon>
        <taxon>Dikarya</taxon>
        <taxon>Ascomycota</taxon>
        <taxon>Saccharomycotina</taxon>
        <taxon>Dipodascomycetes</taxon>
        <taxon>Dipodascales</taxon>
        <taxon>Dipodascaceae</taxon>
        <taxon>Magnusiomyces</taxon>
    </lineage>
</organism>
<dbReference type="PANTHER" id="PTHR11266:SF93">
    <property type="entry name" value="INTEGRAL MEMBRANE PROTEIN 25D9-6"/>
    <property type="match status" value="1"/>
</dbReference>
<accession>A0A5E8BFD8</accession>
<evidence type="ECO:0000256" key="1">
    <source>
        <dbReference type="ARBA" id="ARBA00004141"/>
    </source>
</evidence>
<evidence type="ECO:0008006" key="10">
    <source>
        <dbReference type="Google" id="ProtNLM"/>
    </source>
</evidence>
<dbReference type="GeneID" id="43581534"/>
<reference evidence="8 9" key="1">
    <citation type="submission" date="2019-09" db="EMBL/GenBank/DDBJ databases">
        <authorList>
            <person name="Brejova B."/>
        </authorList>
    </citation>
    <scope>NUCLEOTIDE SEQUENCE [LARGE SCALE GENOMIC DNA]</scope>
</reference>
<gene>
    <name evidence="8" type="ORF">SAPINGB_P002716</name>
</gene>
<dbReference type="OrthoDB" id="860at2759"/>
<sequence length="217" mass="24015">MSKPDSENTIALAALPPPPPPPSQDTLLQQYLIELQTNPIRTKAITSATLNALSEILASYVAGEKDPKTGSYISARVPKMALYGFFVSAPLSHYLVNALQRAFKGKTGGAWKIAQIVASQLLVTPIQNSVFLIFMSVFAGARSLSQVYASWKQAFLTVQKSSWISSPLVMAFAQKFIPEHAWVPFFSLFAFFLVTYNNIIVKKKRQAQLKKDQDKSE</sequence>
<feature type="region of interest" description="Disordered" evidence="7">
    <location>
        <begin position="1"/>
        <end position="22"/>
    </location>
</feature>
<keyword evidence="3 6" id="KW-0812">Transmembrane</keyword>
<comment type="subcellular location">
    <subcellularLocation>
        <location evidence="1">Membrane</location>
        <topology evidence="1">Multi-pass membrane protein</topology>
    </subcellularLocation>
</comment>
<name>A0A5E8BFD8_9ASCO</name>
<evidence type="ECO:0000313" key="8">
    <source>
        <dbReference type="EMBL" id="VVT50344.1"/>
    </source>
</evidence>
<dbReference type="Pfam" id="PF04117">
    <property type="entry name" value="Mpv17_PMP22"/>
    <property type="match status" value="1"/>
</dbReference>
<dbReference type="AlphaFoldDB" id="A0A5E8BFD8"/>
<feature type="transmembrane region" description="Helical" evidence="6">
    <location>
        <begin position="121"/>
        <end position="141"/>
    </location>
</feature>